<gene>
    <name evidence="1" type="ORF">AVEN_58845_1</name>
</gene>
<name>A0A4Y2K579_ARAVE</name>
<evidence type="ECO:0000313" key="2">
    <source>
        <dbReference type="Proteomes" id="UP000499080"/>
    </source>
</evidence>
<accession>A0A4Y2K579</accession>
<dbReference type="EMBL" id="BGPR01193470">
    <property type="protein sequence ID" value="GBM97873.1"/>
    <property type="molecule type" value="Genomic_DNA"/>
</dbReference>
<organism evidence="1 2">
    <name type="scientific">Araneus ventricosus</name>
    <name type="common">Orbweaver spider</name>
    <name type="synonym">Epeira ventricosa</name>
    <dbReference type="NCBI Taxonomy" id="182803"/>
    <lineage>
        <taxon>Eukaryota</taxon>
        <taxon>Metazoa</taxon>
        <taxon>Ecdysozoa</taxon>
        <taxon>Arthropoda</taxon>
        <taxon>Chelicerata</taxon>
        <taxon>Arachnida</taxon>
        <taxon>Araneae</taxon>
        <taxon>Araneomorphae</taxon>
        <taxon>Entelegynae</taxon>
        <taxon>Araneoidea</taxon>
        <taxon>Araneidae</taxon>
        <taxon>Araneus</taxon>
    </lineage>
</organism>
<comment type="caution">
    <text evidence="1">The sequence shown here is derived from an EMBL/GenBank/DDBJ whole genome shotgun (WGS) entry which is preliminary data.</text>
</comment>
<evidence type="ECO:0000313" key="1">
    <source>
        <dbReference type="EMBL" id="GBM97873.1"/>
    </source>
</evidence>
<keyword evidence="2" id="KW-1185">Reference proteome</keyword>
<proteinExistence type="predicted"/>
<dbReference type="Proteomes" id="UP000499080">
    <property type="component" value="Unassembled WGS sequence"/>
</dbReference>
<sequence length="106" mass="12124">MKRALPSLSEILRFVTCPSQGTVDARDSIYHSYSKGSVFYRILCSPGLHTKRIYSGIGFRTWNPLVLIPDFTTERRSLSFDQAKCLQGQIYGFPMLFASKQEILRN</sequence>
<protein>
    <submittedName>
        <fullName evidence="1">Uncharacterized protein</fullName>
    </submittedName>
</protein>
<reference evidence="1 2" key="1">
    <citation type="journal article" date="2019" name="Sci. Rep.">
        <title>Orb-weaving spider Araneus ventricosus genome elucidates the spidroin gene catalogue.</title>
        <authorList>
            <person name="Kono N."/>
            <person name="Nakamura H."/>
            <person name="Ohtoshi R."/>
            <person name="Moran D.A.P."/>
            <person name="Shinohara A."/>
            <person name="Yoshida Y."/>
            <person name="Fujiwara M."/>
            <person name="Mori M."/>
            <person name="Tomita M."/>
            <person name="Arakawa K."/>
        </authorList>
    </citation>
    <scope>NUCLEOTIDE SEQUENCE [LARGE SCALE GENOMIC DNA]</scope>
</reference>
<dbReference type="AlphaFoldDB" id="A0A4Y2K579"/>